<comment type="pathway">
    <text evidence="11">Protein modification; protein glycosylation.</text>
</comment>
<dbReference type="PROSITE" id="PS50231">
    <property type="entry name" value="RICIN_B_LECTIN"/>
    <property type="match status" value="1"/>
</dbReference>
<dbReference type="GO" id="GO:0004653">
    <property type="term" value="F:polypeptide N-acetylgalactosaminyltransferase activity"/>
    <property type="evidence" value="ECO:0007669"/>
    <property type="project" value="TreeGrafter"/>
</dbReference>
<evidence type="ECO:0000256" key="6">
    <source>
        <dbReference type="ARBA" id="ARBA00022989"/>
    </source>
</evidence>
<keyword evidence="3 11" id="KW-0812">Transmembrane</keyword>
<dbReference type="InterPro" id="IPR001173">
    <property type="entry name" value="Glyco_trans_2-like"/>
</dbReference>
<keyword evidence="11" id="KW-0464">Manganese</keyword>
<comment type="similarity">
    <text evidence="2 11">Belongs to the glycosyltransferase 2 family. GalNAc-T subfamily.</text>
</comment>
<dbReference type="UniPathway" id="UPA00378"/>
<evidence type="ECO:0000313" key="13">
    <source>
        <dbReference type="EMBL" id="LAC19472.1"/>
    </source>
</evidence>
<keyword evidence="4 11" id="KW-0430">Lectin</keyword>
<proteinExistence type="evidence at transcript level"/>
<keyword evidence="6 11" id="KW-1133">Transmembrane helix</keyword>
<evidence type="ECO:0000256" key="2">
    <source>
        <dbReference type="ARBA" id="ARBA00005680"/>
    </source>
</evidence>
<dbReference type="Pfam" id="PF00652">
    <property type="entry name" value="Ricin_B_lectin"/>
    <property type="match status" value="1"/>
</dbReference>
<dbReference type="InterPro" id="IPR000772">
    <property type="entry name" value="Ricin_B_lectin"/>
</dbReference>
<dbReference type="EC" id="2.4.1.-" evidence="11"/>
<keyword evidence="5" id="KW-0735">Signal-anchor</keyword>
<evidence type="ECO:0000256" key="9">
    <source>
        <dbReference type="ARBA" id="ARBA00023157"/>
    </source>
</evidence>
<reference evidence="13" key="1">
    <citation type="submission" date="2017-11" db="EMBL/GenBank/DDBJ databases">
        <title>The sensing device of the deep-sea amphipod.</title>
        <authorList>
            <person name="Kobayashi H."/>
            <person name="Nagahama T."/>
            <person name="Arai W."/>
            <person name="Sasagawa Y."/>
            <person name="Umeda M."/>
            <person name="Hayashi T."/>
            <person name="Nikaido I."/>
            <person name="Watanabe H."/>
            <person name="Oguri K."/>
            <person name="Kitazato H."/>
            <person name="Fujioka K."/>
            <person name="Kido Y."/>
            <person name="Takami H."/>
        </authorList>
    </citation>
    <scope>NUCLEOTIDE SEQUENCE</scope>
    <source>
        <tissue evidence="13">Whole body</tissue>
    </source>
</reference>
<feature type="domain" description="Ricin B lectin" evidence="12">
    <location>
        <begin position="519"/>
        <end position="643"/>
    </location>
</feature>
<dbReference type="EMBL" id="IACT01000014">
    <property type="protein sequence ID" value="LAC19472.1"/>
    <property type="molecule type" value="mRNA"/>
</dbReference>
<evidence type="ECO:0000256" key="3">
    <source>
        <dbReference type="ARBA" id="ARBA00022692"/>
    </source>
</evidence>
<evidence type="ECO:0000256" key="1">
    <source>
        <dbReference type="ARBA" id="ARBA00004323"/>
    </source>
</evidence>
<dbReference type="GO" id="GO:0006493">
    <property type="term" value="P:protein O-linked glycosylation"/>
    <property type="evidence" value="ECO:0007669"/>
    <property type="project" value="TreeGrafter"/>
</dbReference>
<keyword evidence="9 11" id="KW-1015">Disulfide bond</keyword>
<keyword evidence="11" id="KW-0328">Glycosyltransferase</keyword>
<keyword evidence="11 13" id="KW-0808">Transferase</keyword>
<dbReference type="PANTHER" id="PTHR11675">
    <property type="entry name" value="N-ACETYLGALACTOSAMINYLTRANSFERASE"/>
    <property type="match status" value="1"/>
</dbReference>
<dbReference type="Gene3D" id="3.90.550.10">
    <property type="entry name" value="Spore Coat Polysaccharide Biosynthesis Protein SpsA, Chain A"/>
    <property type="match status" value="1"/>
</dbReference>
<keyword evidence="8 11" id="KW-0472">Membrane</keyword>
<organism evidence="13">
    <name type="scientific">Hirondellea gigas</name>
    <dbReference type="NCBI Taxonomy" id="1518452"/>
    <lineage>
        <taxon>Eukaryota</taxon>
        <taxon>Metazoa</taxon>
        <taxon>Ecdysozoa</taxon>
        <taxon>Arthropoda</taxon>
        <taxon>Crustacea</taxon>
        <taxon>Multicrustacea</taxon>
        <taxon>Malacostraca</taxon>
        <taxon>Eumalacostraca</taxon>
        <taxon>Peracarida</taxon>
        <taxon>Amphipoda</taxon>
        <taxon>Amphilochidea</taxon>
        <taxon>Lysianassida</taxon>
        <taxon>Lysianassidira</taxon>
        <taxon>Lysianassoidea</taxon>
        <taxon>Lysianassidae</taxon>
        <taxon>Hirondellea</taxon>
    </lineage>
</organism>
<dbReference type="Gene3D" id="2.80.10.50">
    <property type="match status" value="1"/>
</dbReference>
<evidence type="ECO:0000256" key="5">
    <source>
        <dbReference type="ARBA" id="ARBA00022968"/>
    </source>
</evidence>
<evidence type="ECO:0000256" key="7">
    <source>
        <dbReference type="ARBA" id="ARBA00023034"/>
    </source>
</evidence>
<dbReference type="InterPro" id="IPR029044">
    <property type="entry name" value="Nucleotide-diphossugar_trans"/>
</dbReference>
<dbReference type="CDD" id="cd02510">
    <property type="entry name" value="pp-GalNAc-T"/>
    <property type="match status" value="1"/>
</dbReference>
<dbReference type="SUPFAM" id="SSF53448">
    <property type="entry name" value="Nucleotide-diphospho-sugar transferases"/>
    <property type="match status" value="1"/>
</dbReference>
<protein>
    <recommendedName>
        <fullName evidence="11">Polypeptide N-acetylgalactosaminyltransferase</fullName>
        <ecNumber evidence="11">2.4.1.-</ecNumber>
    </recommendedName>
    <alternativeName>
        <fullName evidence="11">Protein-UDP acetylgalactosaminyltransferase</fullName>
    </alternativeName>
</protein>
<keyword evidence="10" id="KW-0325">Glycoprotein</keyword>
<accession>A0A6A7FN03</accession>
<dbReference type="SUPFAM" id="SSF50370">
    <property type="entry name" value="Ricin B-like lectins"/>
    <property type="match status" value="1"/>
</dbReference>
<feature type="transmembrane region" description="Helical" evidence="11">
    <location>
        <begin position="12"/>
        <end position="30"/>
    </location>
</feature>
<comment type="cofactor">
    <cofactor evidence="11">
        <name>Mn(2+)</name>
        <dbReference type="ChEBI" id="CHEBI:29035"/>
    </cofactor>
</comment>
<evidence type="ECO:0000259" key="12">
    <source>
        <dbReference type="SMART" id="SM00458"/>
    </source>
</evidence>
<dbReference type="GO" id="GO:0030246">
    <property type="term" value="F:carbohydrate binding"/>
    <property type="evidence" value="ECO:0007669"/>
    <property type="project" value="UniProtKB-KW"/>
</dbReference>
<sequence>MRIHWKRPRCKLAYIALILFVSTMVILLVSRRTDYDCPGCRKDSDMDSQELGRVIRNVGNGFNDEENGLDHVGNNFDLDNLQNQGGDDFDDLRNDLNQENELSNQMQGPGEYSGPFPDSKVAEGVQSQLIDYHNYTQQQLDKARTGLGEHGKSAKVPASSKQEEDRLYLANGFNGLLSDLIALDRALPDTRDPTCGSYRYYKELPTVSIVIPFFEEQLSALKRTVVSVINRSPKHLIKEIILVDDGSTTRPDLNYPLERWLETEAPVGRVVRLSERQGLIAARMAGAREALGDVILILDSHCEVMVNWLPPLLSPIADNYRTAVCPLIDVIKWNTFSYTIQDNGAKGGFDWHFYYKRIPLSTEETAKLPAPYPNPVMNGGLFAMSRQFFFELGGYDPGVQIWGGEQYNLSFKVWQCGGRMLDVPCSRVGHVFRGTHTNRPIAKQQNYLSKNYKRVALVWMDEYIEALYKKMPELRSLNAGDITGELAIKERLQCKSFKWFLENIATDMVKIYPPFPDPDFANGTLRNVESGQCLDTGGRTVGDPIQHPCNGGSNQKFAWCWRETIRIPNEQFCLEAAPSSGRGPTLYNCNNASPPSKQKWKYNPYTKMLMDTAKNQCLEVAPSQKLMMATCSPGLSKQQWDFKNINFDRIKQVFPEMS</sequence>
<dbReference type="SMART" id="SM00458">
    <property type="entry name" value="RICIN"/>
    <property type="match status" value="1"/>
</dbReference>
<dbReference type="GO" id="GO:0000139">
    <property type="term" value="C:Golgi membrane"/>
    <property type="evidence" value="ECO:0007669"/>
    <property type="project" value="UniProtKB-SubCell"/>
</dbReference>
<name>A0A6A7FN03_9CRUS</name>
<evidence type="ECO:0000256" key="10">
    <source>
        <dbReference type="ARBA" id="ARBA00023180"/>
    </source>
</evidence>
<dbReference type="InterPro" id="IPR045885">
    <property type="entry name" value="GalNAc-T"/>
</dbReference>
<dbReference type="AlphaFoldDB" id="A0A6A7FN03"/>
<keyword evidence="7 11" id="KW-0333">Golgi apparatus</keyword>
<evidence type="ECO:0000256" key="8">
    <source>
        <dbReference type="ARBA" id="ARBA00023136"/>
    </source>
</evidence>
<evidence type="ECO:0000256" key="4">
    <source>
        <dbReference type="ARBA" id="ARBA00022734"/>
    </source>
</evidence>
<dbReference type="InterPro" id="IPR035992">
    <property type="entry name" value="Ricin_B-like_lectins"/>
</dbReference>
<dbReference type="Pfam" id="PF00535">
    <property type="entry name" value="Glycos_transf_2"/>
    <property type="match status" value="1"/>
</dbReference>
<dbReference type="PANTHER" id="PTHR11675:SF134">
    <property type="entry name" value="N-ACETYLGALACTOSAMINYLTRANSFERASE 4-RELATED"/>
    <property type="match status" value="1"/>
</dbReference>
<comment type="subcellular location">
    <subcellularLocation>
        <location evidence="1 11">Golgi apparatus membrane</location>
        <topology evidence="1 11">Single-pass type II membrane protein</topology>
    </subcellularLocation>
</comment>
<evidence type="ECO:0000256" key="11">
    <source>
        <dbReference type="RuleBase" id="RU361242"/>
    </source>
</evidence>